<evidence type="ECO:0000256" key="5">
    <source>
        <dbReference type="SAM" id="MobiDB-lite"/>
    </source>
</evidence>
<evidence type="ECO:0000256" key="2">
    <source>
        <dbReference type="ARBA" id="ARBA00022630"/>
    </source>
</evidence>
<dbReference type="InterPro" id="IPR020946">
    <property type="entry name" value="Flavin_mOase-like"/>
</dbReference>
<keyword evidence="3" id="KW-0274">FAD</keyword>
<dbReference type="AlphaFoldDB" id="A0A3M9YAH4"/>
<feature type="transmembrane region" description="Helical" evidence="6">
    <location>
        <begin position="1043"/>
        <end position="1061"/>
    </location>
</feature>
<keyword evidence="4" id="KW-0560">Oxidoreductase</keyword>
<evidence type="ECO:0000256" key="1">
    <source>
        <dbReference type="ARBA" id="ARBA00010139"/>
    </source>
</evidence>
<keyword evidence="6" id="KW-0812">Transmembrane</keyword>
<reference evidence="7 8" key="1">
    <citation type="submission" date="2018-10" db="EMBL/GenBank/DDBJ databases">
        <title>Genome sequence of Verticillium nonalfalfae VnAa140.</title>
        <authorList>
            <person name="Stajich J.E."/>
            <person name="Kasson M.T."/>
        </authorList>
    </citation>
    <scope>NUCLEOTIDE SEQUENCE [LARGE SCALE GENOMIC DNA]</scope>
    <source>
        <strain evidence="7 8">VnAa140</strain>
    </source>
</reference>
<name>A0A3M9YAH4_9PEZI</name>
<evidence type="ECO:0000313" key="7">
    <source>
        <dbReference type="EMBL" id="RNJ57374.1"/>
    </source>
</evidence>
<keyword evidence="6" id="KW-1133">Transmembrane helix</keyword>
<dbReference type="InterPro" id="IPR036188">
    <property type="entry name" value="FAD/NAD-bd_sf"/>
</dbReference>
<keyword evidence="2" id="KW-0285">Flavoprotein</keyword>
<dbReference type="GO" id="GO:0050660">
    <property type="term" value="F:flavin adenine dinucleotide binding"/>
    <property type="evidence" value="ECO:0007669"/>
    <property type="project" value="InterPro"/>
</dbReference>
<sequence>MADLLLPETMHAGDRDASRRLDGPIHSEKHIRVICVGAGASGLLVAYKMQKHFQNFSLAVYEKNEAVSGTWWENKYPGCACDVPSHNYTWSFEPKLDWSAVYPPAKEIFAYFEGFARKYALYQYVKLQHQVVESSWNHQAGGYDVKIKDLATGAIVEDHCDVLINAGGILNNWKWPAIPGLDKYKGVLLHTANWDESVSLEGKHVGLIGNGSSGIQVLPAIRDQCKKVTTFIREPTWVSPVQGLEQHRFSEEEKREFVGNPAALLEYRKNIESGLNGQFGIFLKNNRINRDTHTYMTQQMKEKLGDAYLEEKLIPDWSVGCRRLTPGVDYLESLTKPNVSVVYGEIKSLGERGPIGEDGREHPVDVLICATGFDTSFRPRFPIIAPSGENLQDKWFGTPESYLGIGVAGFPNYFNMLGPNCPIGNGPVLSAIEAQADWMLKVIDRLQSTNAVQIAPKEQAVRDFVEYKEWFMTKTVWSDPCRSWYKPRADGPVVALWPGSTLHYIEALKEVRFDDLDIVHAGNRFAWLGNGYSQTELDNSADWAFYIRNRDDDAPLTTGGRRKVLSKSGTVKSRDIVVFSGKRDEAEVQKETARLLLLASSYKAKTLVLRGTKDSDQKRHQTHTRDIASCFKHTMAGSDNHDNERDPQNDGYRGIRSCSTHAEALAAMEEDLDSRRTGENAELKSEVALLLRDFYDKIDKYAKPPAAHRDIVYVRSIKKALEAAIQYREAGEAFSHRLPSSAQMLALRYTHQSGTLEEDVCAVLVDYQVKYGAPVPFLGFGYTAKPVHELLLATPVQPPHVIDEHKPLSEQQAAPFEDMKDRVERREEQQFEQNDVASVQSEAPHATIPVEVNPSLNFGGPDAEFDQMDFNAWNLQRTMKLRQDLQGLREMTAETTAAQRAEIDALKTDREENAHLLSILLRQMQEYRRDLRVLKVQVAVPTPPRKRVSSTDARARADFELQIHNIRRSVRSSTTPSNATVQPEKTTHTASSVRSPGQNFPTAVNPKRAEPPRGQKPAPKTRPPLDPNSKEYKKEYNSLTRRWTAGLIAMPILLVTSYYLFDRIILGHEKKELHRFDSSKNPDESPIKSF</sequence>
<dbReference type="GO" id="GO:0050661">
    <property type="term" value="F:NADP binding"/>
    <property type="evidence" value="ECO:0007669"/>
    <property type="project" value="InterPro"/>
</dbReference>
<comment type="similarity">
    <text evidence="1">Belongs to the FAD-binding monooxygenase family.</text>
</comment>
<dbReference type="EMBL" id="RBVV01000041">
    <property type="protein sequence ID" value="RNJ57374.1"/>
    <property type="molecule type" value="Genomic_DNA"/>
</dbReference>
<dbReference type="Gene3D" id="3.50.50.60">
    <property type="entry name" value="FAD/NAD(P)-binding domain"/>
    <property type="match status" value="2"/>
</dbReference>
<dbReference type="InterPro" id="IPR051209">
    <property type="entry name" value="FAD-bind_Monooxygenase_sf"/>
</dbReference>
<dbReference type="GO" id="GO:0004499">
    <property type="term" value="F:N,N-dimethylaniline monooxygenase activity"/>
    <property type="evidence" value="ECO:0007669"/>
    <property type="project" value="InterPro"/>
</dbReference>
<evidence type="ECO:0008006" key="9">
    <source>
        <dbReference type="Google" id="ProtNLM"/>
    </source>
</evidence>
<dbReference type="PANTHER" id="PTHR42877:SF8">
    <property type="entry name" value="MONOOXYGENASE"/>
    <property type="match status" value="1"/>
</dbReference>
<comment type="caution">
    <text evidence="7">The sequence shown here is derived from an EMBL/GenBank/DDBJ whole genome shotgun (WGS) entry which is preliminary data.</text>
</comment>
<dbReference type="Proteomes" id="UP000267145">
    <property type="component" value="Unassembled WGS sequence"/>
</dbReference>
<evidence type="ECO:0000313" key="8">
    <source>
        <dbReference type="Proteomes" id="UP000267145"/>
    </source>
</evidence>
<feature type="region of interest" description="Disordered" evidence="5">
    <location>
        <begin position="966"/>
        <end position="1031"/>
    </location>
</feature>
<organism evidence="7 8">
    <name type="scientific">Verticillium nonalfalfae</name>
    <dbReference type="NCBI Taxonomy" id="1051616"/>
    <lineage>
        <taxon>Eukaryota</taxon>
        <taxon>Fungi</taxon>
        <taxon>Dikarya</taxon>
        <taxon>Ascomycota</taxon>
        <taxon>Pezizomycotina</taxon>
        <taxon>Sordariomycetes</taxon>
        <taxon>Hypocreomycetidae</taxon>
        <taxon>Glomerellales</taxon>
        <taxon>Plectosphaerellaceae</taxon>
        <taxon>Verticillium</taxon>
    </lineage>
</organism>
<dbReference type="Pfam" id="PF00743">
    <property type="entry name" value="FMO-like"/>
    <property type="match status" value="1"/>
</dbReference>
<keyword evidence="8" id="KW-1185">Reference proteome</keyword>
<dbReference type="Pfam" id="PF13450">
    <property type="entry name" value="NAD_binding_8"/>
    <property type="match status" value="1"/>
</dbReference>
<evidence type="ECO:0000256" key="6">
    <source>
        <dbReference type="SAM" id="Phobius"/>
    </source>
</evidence>
<evidence type="ECO:0000256" key="3">
    <source>
        <dbReference type="ARBA" id="ARBA00022827"/>
    </source>
</evidence>
<dbReference type="RefSeq" id="XP_028495532.1">
    <property type="nucleotide sequence ID" value="XM_028640276.1"/>
</dbReference>
<proteinExistence type="inferred from homology"/>
<evidence type="ECO:0000256" key="4">
    <source>
        <dbReference type="ARBA" id="ARBA00023002"/>
    </source>
</evidence>
<dbReference type="GeneID" id="39609826"/>
<accession>A0A3M9YAH4</accession>
<dbReference type="PANTHER" id="PTHR42877">
    <property type="entry name" value="L-ORNITHINE N(5)-MONOOXYGENASE-RELATED"/>
    <property type="match status" value="1"/>
</dbReference>
<dbReference type="SUPFAM" id="SSF51905">
    <property type="entry name" value="FAD/NAD(P)-binding domain"/>
    <property type="match status" value="2"/>
</dbReference>
<protein>
    <recommendedName>
        <fullName evidence="9">FAD/NAD(P)-binding domain-containing protein</fullName>
    </recommendedName>
</protein>
<keyword evidence="6" id="KW-0472">Membrane</keyword>
<gene>
    <name evidence="7" type="ORF">D7B24_006137</name>
</gene>
<feature type="compositionally biased region" description="Polar residues" evidence="5">
    <location>
        <begin position="971"/>
        <end position="1002"/>
    </location>
</feature>